<dbReference type="AlphaFoldDB" id="A0A1T1AQN5"/>
<keyword evidence="6" id="KW-1185">Reference proteome</keyword>
<dbReference type="PANTHER" id="PTHR16821">
    <property type="entry name" value="FRATAXIN"/>
    <property type="match status" value="1"/>
</dbReference>
<dbReference type="EMBL" id="MTJN01000002">
    <property type="protein sequence ID" value="OOV06411.1"/>
    <property type="molecule type" value="Genomic_DNA"/>
</dbReference>
<keyword evidence="3 4" id="KW-0408">Iron</keyword>
<comment type="caution">
    <text evidence="5">The sequence shown here is derived from an EMBL/GenBank/DDBJ whole genome shotgun (WGS) entry which is preliminary data.</text>
</comment>
<dbReference type="Pfam" id="PF01491">
    <property type="entry name" value="Frataxin_Cyay"/>
    <property type="match status" value="1"/>
</dbReference>
<reference evidence="5 6" key="1">
    <citation type="submission" date="2017-01" db="EMBL/GenBank/DDBJ databases">
        <title>Genome sequencing of Rhodoferax fermentans JCM 7819.</title>
        <authorList>
            <person name="Kim Y.J."/>
            <person name="Farh M.E.-A."/>
            <person name="Yang D.-C."/>
        </authorList>
    </citation>
    <scope>NUCLEOTIDE SEQUENCE [LARGE SCALE GENOMIC DNA]</scope>
    <source>
        <strain evidence="5 6">JCM 7819</strain>
    </source>
</reference>
<dbReference type="InterPro" id="IPR047584">
    <property type="entry name" value="CyaY"/>
</dbReference>
<evidence type="ECO:0000256" key="3">
    <source>
        <dbReference type="ARBA" id="ARBA00023004"/>
    </source>
</evidence>
<keyword evidence="2 4" id="KW-0479">Metal-binding</keyword>
<dbReference type="NCBIfam" id="TIGR03421">
    <property type="entry name" value="FeS_CyaY"/>
    <property type="match status" value="1"/>
</dbReference>
<dbReference type="GO" id="GO:0005829">
    <property type="term" value="C:cytosol"/>
    <property type="evidence" value="ECO:0007669"/>
    <property type="project" value="TreeGrafter"/>
</dbReference>
<dbReference type="PANTHER" id="PTHR16821:SF2">
    <property type="entry name" value="FRATAXIN, MITOCHONDRIAL"/>
    <property type="match status" value="1"/>
</dbReference>
<evidence type="ECO:0000256" key="2">
    <source>
        <dbReference type="ARBA" id="ARBA00022723"/>
    </source>
</evidence>
<dbReference type="PROSITE" id="PS01344">
    <property type="entry name" value="FRATAXIN_1"/>
    <property type="match status" value="1"/>
</dbReference>
<dbReference type="STRING" id="28066.RF819_06430"/>
<comment type="similarity">
    <text evidence="1 4">Belongs to the frataxin family.</text>
</comment>
<dbReference type="Proteomes" id="UP000190750">
    <property type="component" value="Unassembled WGS sequence"/>
</dbReference>
<evidence type="ECO:0000313" key="5">
    <source>
        <dbReference type="EMBL" id="OOV06411.1"/>
    </source>
</evidence>
<dbReference type="SMART" id="SM01219">
    <property type="entry name" value="Frataxin_Cyay"/>
    <property type="match status" value="1"/>
</dbReference>
<dbReference type="SUPFAM" id="SSF55387">
    <property type="entry name" value="Frataxin/Nqo15-like"/>
    <property type="match status" value="1"/>
</dbReference>
<dbReference type="InterPro" id="IPR020895">
    <property type="entry name" value="Frataxin_CS"/>
</dbReference>
<evidence type="ECO:0000313" key="6">
    <source>
        <dbReference type="Proteomes" id="UP000190750"/>
    </source>
</evidence>
<dbReference type="GO" id="GO:0008199">
    <property type="term" value="F:ferric iron binding"/>
    <property type="evidence" value="ECO:0007669"/>
    <property type="project" value="InterPro"/>
</dbReference>
<comment type="function">
    <text evidence="4">Involved in iron-sulfur (Fe-S) cluster assembly. May act as a regulator of Fe-S biogenesis.</text>
</comment>
<accession>A0A1T1AQN5</accession>
<evidence type="ECO:0000256" key="4">
    <source>
        <dbReference type="HAMAP-Rule" id="MF_00142"/>
    </source>
</evidence>
<sequence>MNDAEFMDQAERVLKAVEASCDHINDATNADIDNQRTGGMVTLVFANHSQIVINLQKPLQEIWLAAKSGGYHYKFDGKQWMDTKGQGEFFASLSRFASEQSGSPLVFAAS</sequence>
<organism evidence="5 6">
    <name type="scientific">Rhodoferax fermentans</name>
    <dbReference type="NCBI Taxonomy" id="28066"/>
    <lineage>
        <taxon>Bacteria</taxon>
        <taxon>Pseudomonadati</taxon>
        <taxon>Pseudomonadota</taxon>
        <taxon>Betaproteobacteria</taxon>
        <taxon>Burkholderiales</taxon>
        <taxon>Comamonadaceae</taxon>
        <taxon>Rhodoferax</taxon>
    </lineage>
</organism>
<dbReference type="GO" id="GO:0008198">
    <property type="term" value="F:ferrous iron binding"/>
    <property type="evidence" value="ECO:0007669"/>
    <property type="project" value="TreeGrafter"/>
</dbReference>
<name>A0A1T1AQN5_RHOFE</name>
<evidence type="ECO:0000256" key="1">
    <source>
        <dbReference type="ARBA" id="ARBA00008183"/>
    </source>
</evidence>
<gene>
    <name evidence="4" type="primary">cyaY</name>
    <name evidence="5" type="ORF">RF819_06430</name>
</gene>
<dbReference type="InterPro" id="IPR002908">
    <property type="entry name" value="Frataxin/CyaY"/>
</dbReference>
<dbReference type="InterPro" id="IPR036524">
    <property type="entry name" value="Frataxin/CyaY_sf"/>
</dbReference>
<dbReference type="PROSITE" id="PS50810">
    <property type="entry name" value="FRATAXIN_2"/>
    <property type="match status" value="1"/>
</dbReference>
<dbReference type="GO" id="GO:0016226">
    <property type="term" value="P:iron-sulfur cluster assembly"/>
    <property type="evidence" value="ECO:0007669"/>
    <property type="project" value="UniProtKB-UniRule"/>
</dbReference>
<protein>
    <recommendedName>
        <fullName evidence="4">Iron-sulfur cluster assembly protein CyaY</fullName>
    </recommendedName>
</protein>
<dbReference type="Gene3D" id="3.30.920.10">
    <property type="entry name" value="Frataxin/CyaY"/>
    <property type="match status" value="1"/>
</dbReference>
<dbReference type="OrthoDB" id="285675at2"/>
<proteinExistence type="inferred from homology"/>
<dbReference type="HAMAP" id="MF_00142">
    <property type="entry name" value="CyaY"/>
    <property type="match status" value="1"/>
</dbReference>
<dbReference type="RefSeq" id="WP_078364207.1">
    <property type="nucleotide sequence ID" value="NZ_MTJN01000002.1"/>
</dbReference>